<dbReference type="HOGENOM" id="CLU_034313_1_0_1"/>
<dbReference type="GeneID" id="2868630"/>
<dbReference type="VEuPathDB" id="FungiDB:AN11082"/>
<name>C8VEJ4_EMENI</name>
<dbReference type="RefSeq" id="XP_050468102.1">
    <property type="nucleotide sequence ID" value="XM_050612153.1"/>
</dbReference>
<dbReference type="AlphaFoldDB" id="C8VEJ4"/>
<dbReference type="InParanoid" id="C8VEJ4"/>
<dbReference type="eggNOG" id="ENOG502S87D">
    <property type="taxonomic scope" value="Eukaryota"/>
</dbReference>
<evidence type="ECO:0000313" key="2">
    <source>
        <dbReference type="Proteomes" id="UP000000560"/>
    </source>
</evidence>
<dbReference type="SUPFAM" id="SSF53335">
    <property type="entry name" value="S-adenosyl-L-methionine-dependent methyltransferases"/>
    <property type="match status" value="1"/>
</dbReference>
<accession>C8VEJ4</accession>
<evidence type="ECO:0000313" key="1">
    <source>
        <dbReference type="EMBL" id="CBF80639.1"/>
    </source>
</evidence>
<sequence>MRADAARPRRTGAPDYDDPSFWDTKFATGQDVGEWLNPGEVLLDALLSFLESEPAPTAAQPNTPKVLHLGPGISKLGSRARDAFVARGWKANGIVNADFSSEAVRLGQEAEKMQDPSHAMHWIQTDLRSWTDVSRLLPAGPFEAIIDKSTSDAIATSSPVTFTSAAAHTSAVCPVIKDILKNAKEAGEGITLTAIELLGLHLVPLTKEGSKWFVLSYSAFRFEDVPRLSSFWEIVGRMSLEAPGGRTASGALAPAVYHWVYTLRRR</sequence>
<dbReference type="FunFam" id="3.40.50.150:FF:000626">
    <property type="entry name" value="Uncharacterized protein"/>
    <property type="match status" value="1"/>
</dbReference>
<dbReference type="Gene3D" id="3.40.50.150">
    <property type="entry name" value="Vaccinia Virus protein VP39"/>
    <property type="match status" value="1"/>
</dbReference>
<dbReference type="KEGG" id="ani:ANIA_11082"/>
<dbReference type="EMBL" id="BN001305">
    <property type="protein sequence ID" value="CBF80639.1"/>
    <property type="molecule type" value="Genomic_DNA"/>
</dbReference>
<dbReference type="Proteomes" id="UP000000560">
    <property type="component" value="Chromosome V"/>
</dbReference>
<dbReference type="InterPro" id="IPR029063">
    <property type="entry name" value="SAM-dependent_MTases_sf"/>
</dbReference>
<reference evidence="2" key="2">
    <citation type="journal article" date="2009" name="Fungal Genet. Biol.">
        <title>The 2008 update of the Aspergillus nidulans genome annotation: a community effort.</title>
        <authorList>
            <person name="Wortman J.R."/>
            <person name="Gilsenan J.M."/>
            <person name="Joardar V."/>
            <person name="Deegan J."/>
            <person name="Clutterbuck J."/>
            <person name="Andersen M.R."/>
            <person name="Archer D."/>
            <person name="Bencina M."/>
            <person name="Braus G."/>
            <person name="Coutinho P."/>
            <person name="von Dohren H."/>
            <person name="Doonan J."/>
            <person name="Driessen A.J."/>
            <person name="Durek P."/>
            <person name="Espeso E."/>
            <person name="Fekete E."/>
            <person name="Flipphi M."/>
            <person name="Estrada C.G."/>
            <person name="Geysens S."/>
            <person name="Goldman G."/>
            <person name="de Groot P.W."/>
            <person name="Hansen K."/>
            <person name="Harris S.D."/>
            <person name="Heinekamp T."/>
            <person name="Helmstaedt K."/>
            <person name="Henrissat B."/>
            <person name="Hofmann G."/>
            <person name="Homan T."/>
            <person name="Horio T."/>
            <person name="Horiuchi H."/>
            <person name="James S."/>
            <person name="Jones M."/>
            <person name="Karaffa L."/>
            <person name="Karanyi Z."/>
            <person name="Kato M."/>
            <person name="Keller N."/>
            <person name="Kelly D.E."/>
            <person name="Kiel J.A."/>
            <person name="Kim J.M."/>
            <person name="van der Klei I.J."/>
            <person name="Klis F.M."/>
            <person name="Kovalchuk A."/>
            <person name="Krasevec N."/>
            <person name="Kubicek C.P."/>
            <person name="Liu B."/>
            <person name="Maccabe A."/>
            <person name="Meyer V."/>
            <person name="Mirabito P."/>
            <person name="Miskei M."/>
            <person name="Mos M."/>
            <person name="Mullins J."/>
            <person name="Nelson D.R."/>
            <person name="Nielsen J."/>
            <person name="Oakley B.R."/>
            <person name="Osmani S.A."/>
            <person name="Pakula T."/>
            <person name="Paszewski A."/>
            <person name="Paulsen I."/>
            <person name="Pilsyk S."/>
            <person name="Pocsi I."/>
            <person name="Punt P.J."/>
            <person name="Ram A.F."/>
            <person name="Ren Q."/>
            <person name="Robellet X."/>
            <person name="Robson G."/>
            <person name="Seiboth B."/>
            <person name="van Solingen P."/>
            <person name="Specht T."/>
            <person name="Sun J."/>
            <person name="Taheri-Talesh N."/>
            <person name="Takeshita N."/>
            <person name="Ussery D."/>
            <person name="vanKuyk P.A."/>
            <person name="Visser H."/>
            <person name="van de Vondervoort P.J."/>
            <person name="de Vries R.P."/>
            <person name="Walton J."/>
            <person name="Xiang X."/>
            <person name="Xiong Y."/>
            <person name="Zeng A.P."/>
            <person name="Brandt B.W."/>
            <person name="Cornell M.J."/>
            <person name="van den Hondel C.A."/>
            <person name="Visser J."/>
            <person name="Oliver S.G."/>
            <person name="Turner G."/>
        </authorList>
    </citation>
    <scope>GENOME REANNOTATION</scope>
    <source>
        <strain evidence="2">FGSC A4 / ATCC 38163 / CBS 112.46 / NRRL 194 / M139</strain>
    </source>
</reference>
<dbReference type="OrthoDB" id="411785at2759"/>
<reference evidence="2" key="1">
    <citation type="journal article" date="2005" name="Nature">
        <title>Sequencing of Aspergillus nidulans and comparative analysis with A. fumigatus and A. oryzae.</title>
        <authorList>
            <person name="Galagan J.E."/>
            <person name="Calvo S.E."/>
            <person name="Cuomo C."/>
            <person name="Ma L.J."/>
            <person name="Wortman J.R."/>
            <person name="Batzoglou S."/>
            <person name="Lee S.I."/>
            <person name="Basturkmen M."/>
            <person name="Spevak C.C."/>
            <person name="Clutterbuck J."/>
            <person name="Kapitonov V."/>
            <person name="Jurka J."/>
            <person name="Scazzocchio C."/>
            <person name="Farman M."/>
            <person name="Butler J."/>
            <person name="Purcell S."/>
            <person name="Harris S."/>
            <person name="Braus G.H."/>
            <person name="Draht O."/>
            <person name="Busch S."/>
            <person name="D'Enfert C."/>
            <person name="Bouchier C."/>
            <person name="Goldman G.H."/>
            <person name="Bell-Pedersen D."/>
            <person name="Griffiths-Jones S."/>
            <person name="Doonan J.H."/>
            <person name="Yu J."/>
            <person name="Vienken K."/>
            <person name="Pain A."/>
            <person name="Freitag M."/>
            <person name="Selker E.U."/>
            <person name="Archer D.B."/>
            <person name="Penalva M.A."/>
            <person name="Oakley B.R."/>
            <person name="Momany M."/>
            <person name="Tanaka T."/>
            <person name="Kumagai T."/>
            <person name="Asai K."/>
            <person name="Machida M."/>
            <person name="Nierman W.C."/>
            <person name="Denning D.W."/>
            <person name="Caddick M."/>
            <person name="Hynes M."/>
            <person name="Paoletti M."/>
            <person name="Fischer R."/>
            <person name="Miller B."/>
            <person name="Dyer P."/>
            <person name="Sachs M.S."/>
            <person name="Osmani S.A."/>
            <person name="Birren B.W."/>
        </authorList>
    </citation>
    <scope>NUCLEOTIDE SEQUENCE [LARGE SCALE GENOMIC DNA]</scope>
    <source>
        <strain evidence="2">FGSC A4 / ATCC 38163 / CBS 112.46 / NRRL 194 / M139</strain>
    </source>
</reference>
<evidence type="ECO:0008006" key="3">
    <source>
        <dbReference type="Google" id="ProtNLM"/>
    </source>
</evidence>
<protein>
    <recommendedName>
        <fullName evidence="3">Methyltransferase type 11 domain-containing protein</fullName>
    </recommendedName>
</protein>
<dbReference type="OMA" id="YHWCYLL"/>
<keyword evidence="2" id="KW-1185">Reference proteome</keyword>
<proteinExistence type="predicted"/>
<organism evidence="1 2">
    <name type="scientific">Emericella nidulans (strain FGSC A4 / ATCC 38163 / CBS 112.46 / NRRL 194 / M139)</name>
    <name type="common">Aspergillus nidulans</name>
    <dbReference type="NCBI Taxonomy" id="227321"/>
    <lineage>
        <taxon>Eukaryota</taxon>
        <taxon>Fungi</taxon>
        <taxon>Dikarya</taxon>
        <taxon>Ascomycota</taxon>
        <taxon>Pezizomycotina</taxon>
        <taxon>Eurotiomycetes</taxon>
        <taxon>Eurotiomycetidae</taxon>
        <taxon>Eurotiales</taxon>
        <taxon>Aspergillaceae</taxon>
        <taxon>Aspergillus</taxon>
        <taxon>Aspergillus subgen. Nidulantes</taxon>
    </lineage>
</organism>
<gene>
    <name evidence="1" type="ORF">ANIA_11082</name>
</gene>